<evidence type="ECO:0000313" key="4">
    <source>
        <dbReference type="Proteomes" id="UP001159363"/>
    </source>
</evidence>
<dbReference type="InterPro" id="IPR050863">
    <property type="entry name" value="CenT-Element_Derived"/>
</dbReference>
<name>A0ABQ9HQX3_9NEOP</name>
<gene>
    <name evidence="3" type="ORF">PR048_012720</name>
</gene>
<reference evidence="3 4" key="1">
    <citation type="submission" date="2023-02" db="EMBL/GenBank/DDBJ databases">
        <title>LHISI_Scaffold_Assembly.</title>
        <authorList>
            <person name="Stuart O.P."/>
            <person name="Cleave R."/>
            <person name="Magrath M.J.L."/>
            <person name="Mikheyev A.S."/>
        </authorList>
    </citation>
    <scope>NUCLEOTIDE SEQUENCE [LARGE SCALE GENOMIC DNA]</scope>
    <source>
        <strain evidence="3">Daus_M_001</strain>
        <tissue evidence="3">Leg muscle</tissue>
    </source>
</reference>
<evidence type="ECO:0000259" key="2">
    <source>
        <dbReference type="Pfam" id="PF03184"/>
    </source>
</evidence>
<comment type="subcellular location">
    <subcellularLocation>
        <location evidence="1">Nucleus</location>
    </subcellularLocation>
</comment>
<dbReference type="SUPFAM" id="SSF46689">
    <property type="entry name" value="Homeodomain-like"/>
    <property type="match status" value="1"/>
</dbReference>
<comment type="caution">
    <text evidence="3">The sequence shown here is derived from an EMBL/GenBank/DDBJ whole genome shotgun (WGS) entry which is preliminary data.</text>
</comment>
<feature type="domain" description="DDE-1" evidence="2">
    <location>
        <begin position="327"/>
        <end position="425"/>
    </location>
</feature>
<dbReference type="InterPro" id="IPR009057">
    <property type="entry name" value="Homeodomain-like_sf"/>
</dbReference>
<dbReference type="Pfam" id="PF03184">
    <property type="entry name" value="DDE_1"/>
    <property type="match status" value="1"/>
</dbReference>
<dbReference type="InterPro" id="IPR004875">
    <property type="entry name" value="DDE_SF_endonuclease_dom"/>
</dbReference>
<dbReference type="Gene3D" id="1.10.10.60">
    <property type="entry name" value="Homeodomain-like"/>
    <property type="match status" value="1"/>
</dbReference>
<dbReference type="PANTHER" id="PTHR19303:SF74">
    <property type="entry name" value="POGO TRANSPOSABLE ELEMENT WITH KRAB DOMAIN"/>
    <property type="match status" value="1"/>
</dbReference>
<dbReference type="PANTHER" id="PTHR19303">
    <property type="entry name" value="TRANSPOSON"/>
    <property type="match status" value="1"/>
</dbReference>
<proteinExistence type="predicted"/>
<dbReference type="Proteomes" id="UP001159363">
    <property type="component" value="Chromosome X"/>
</dbReference>
<keyword evidence="4" id="KW-1185">Reference proteome</keyword>
<accession>A0ABQ9HQX3</accession>
<organism evidence="3 4">
    <name type="scientific">Dryococelus australis</name>
    <dbReference type="NCBI Taxonomy" id="614101"/>
    <lineage>
        <taxon>Eukaryota</taxon>
        <taxon>Metazoa</taxon>
        <taxon>Ecdysozoa</taxon>
        <taxon>Arthropoda</taxon>
        <taxon>Hexapoda</taxon>
        <taxon>Insecta</taxon>
        <taxon>Pterygota</taxon>
        <taxon>Neoptera</taxon>
        <taxon>Polyneoptera</taxon>
        <taxon>Phasmatodea</taxon>
        <taxon>Verophasmatodea</taxon>
        <taxon>Anareolatae</taxon>
        <taxon>Phasmatidae</taxon>
        <taxon>Eurycanthinae</taxon>
        <taxon>Dryococelus</taxon>
    </lineage>
</organism>
<sequence length="490" mass="55649">MADRHQPVTTGCSPGNVFQALWRSPQDREVLPEVPMTQPTDNKVVSECPWILSSDSSVITEVNSPRQAAEAEDEDDITEWELDVSWLPLHRSPCCPQETWKQQRISQIMPQPSHRYPPQHQRSLVSCLTDHQGRRWKHYSWQSGQTHKTWEEKDVEAALAAVRESRKFILNASKTYNVPYGTLHRYLKKATAVESLGSKQNSISVQKICAGDDWFKGFKEGHPDITLRTPEPTLVARTRGFNKPQANRFYDLYSDILEEHKISGTALFDMDEIGMATTTDRPSKILSSTGKKQVGEIYSSERRSLTHYHRMLQCCWSIPPTGLLDESPPGSEATCTDHGWLNGPAFLLWLQYFIHQVKPSPEKKVLLLMDNHFSHKYYAALEFVRVNNVVFLSFPPHTTNELQPLDRAVYGLFKTFFEQEISKFQKAHPGRIVNQLDVARLVTPAFLNSASAIIAVHGFSSTGLWPFNRNIFGKEDFAPATVTDSPPSSL</sequence>
<dbReference type="EMBL" id="JARBHB010000004">
    <property type="protein sequence ID" value="KAJ8886509.1"/>
    <property type="molecule type" value="Genomic_DNA"/>
</dbReference>
<evidence type="ECO:0000313" key="3">
    <source>
        <dbReference type="EMBL" id="KAJ8886509.1"/>
    </source>
</evidence>
<evidence type="ECO:0000256" key="1">
    <source>
        <dbReference type="ARBA" id="ARBA00004123"/>
    </source>
</evidence>
<protein>
    <recommendedName>
        <fullName evidence="2">DDE-1 domain-containing protein</fullName>
    </recommendedName>
</protein>